<dbReference type="EMBL" id="JAYMYS010000003">
    <property type="protein sequence ID" value="KAK7399559.1"/>
    <property type="molecule type" value="Genomic_DNA"/>
</dbReference>
<comment type="caution">
    <text evidence="1">The sequence shown here is derived from an EMBL/GenBank/DDBJ whole genome shotgun (WGS) entry which is preliminary data.</text>
</comment>
<name>A0AAN9SRY9_PSOTE</name>
<evidence type="ECO:0000313" key="1">
    <source>
        <dbReference type="EMBL" id="KAK7399559.1"/>
    </source>
</evidence>
<dbReference type="Proteomes" id="UP001386955">
    <property type="component" value="Unassembled WGS sequence"/>
</dbReference>
<proteinExistence type="predicted"/>
<evidence type="ECO:0000313" key="2">
    <source>
        <dbReference type="Proteomes" id="UP001386955"/>
    </source>
</evidence>
<protein>
    <submittedName>
        <fullName evidence="1">Uncharacterized protein</fullName>
    </submittedName>
</protein>
<sequence>MPRQAQELAIMQVAISHVINVNKTTTNSEIDTPAAVSMQETTSVTYGPHMSSVQDARRCSNNFWAQGHVQQGKWCQPESCTFKKSHSRKNSYTFVQAKALCMSFATLNG</sequence>
<dbReference type="AlphaFoldDB" id="A0AAN9SRY9"/>
<gene>
    <name evidence="1" type="ORF">VNO78_10744</name>
</gene>
<keyword evidence="2" id="KW-1185">Reference proteome</keyword>
<organism evidence="1 2">
    <name type="scientific">Psophocarpus tetragonolobus</name>
    <name type="common">Winged bean</name>
    <name type="synonym">Dolichos tetragonolobus</name>
    <dbReference type="NCBI Taxonomy" id="3891"/>
    <lineage>
        <taxon>Eukaryota</taxon>
        <taxon>Viridiplantae</taxon>
        <taxon>Streptophyta</taxon>
        <taxon>Embryophyta</taxon>
        <taxon>Tracheophyta</taxon>
        <taxon>Spermatophyta</taxon>
        <taxon>Magnoliopsida</taxon>
        <taxon>eudicotyledons</taxon>
        <taxon>Gunneridae</taxon>
        <taxon>Pentapetalae</taxon>
        <taxon>rosids</taxon>
        <taxon>fabids</taxon>
        <taxon>Fabales</taxon>
        <taxon>Fabaceae</taxon>
        <taxon>Papilionoideae</taxon>
        <taxon>50 kb inversion clade</taxon>
        <taxon>NPAAA clade</taxon>
        <taxon>indigoferoid/millettioid clade</taxon>
        <taxon>Phaseoleae</taxon>
        <taxon>Psophocarpus</taxon>
    </lineage>
</organism>
<reference evidence="1 2" key="1">
    <citation type="submission" date="2024-01" db="EMBL/GenBank/DDBJ databases">
        <title>The genomes of 5 underutilized Papilionoideae crops provide insights into root nodulation and disease resistanc.</title>
        <authorList>
            <person name="Jiang F."/>
        </authorList>
    </citation>
    <scope>NUCLEOTIDE SEQUENCE [LARGE SCALE GENOMIC DNA]</scope>
    <source>
        <strain evidence="1">DUOXIRENSHENG_FW03</strain>
        <tissue evidence="1">Leaves</tissue>
    </source>
</reference>
<accession>A0AAN9SRY9</accession>